<gene>
    <name evidence="2" type="ORF">NITFAB_1194</name>
</gene>
<dbReference type="EMBL" id="LS423452">
    <property type="protein sequence ID" value="SPS05604.1"/>
    <property type="molecule type" value="Genomic_DNA"/>
</dbReference>
<proteinExistence type="predicted"/>
<feature type="region of interest" description="Disordered" evidence="1">
    <location>
        <begin position="1"/>
        <end position="20"/>
    </location>
</feature>
<dbReference type="AlphaFoldDB" id="A0A2X0RD84"/>
<sequence>MRNDLLADPPQPATHFSSASKPWFGFTHTRKISCQSQRFARIQTGQ</sequence>
<organism evidence="2">
    <name type="scientific">Candidatus Nitrotoga fabula</name>
    <dbReference type="NCBI Taxonomy" id="2182327"/>
    <lineage>
        <taxon>Bacteria</taxon>
        <taxon>Pseudomonadati</taxon>
        <taxon>Pseudomonadota</taxon>
        <taxon>Betaproteobacteria</taxon>
        <taxon>Nitrosomonadales</taxon>
        <taxon>Gallionellaceae</taxon>
        <taxon>Candidatus Nitrotoga</taxon>
    </lineage>
</organism>
<reference evidence="2" key="1">
    <citation type="submission" date="2018-05" db="EMBL/GenBank/DDBJ databases">
        <authorList>
            <person name="Lanie J.A."/>
            <person name="Ng W.-L."/>
            <person name="Kazmierczak K.M."/>
            <person name="Andrzejewski T.M."/>
            <person name="Davidsen T.M."/>
            <person name="Wayne K.J."/>
            <person name="Tettelin H."/>
            <person name="Glass J.I."/>
            <person name="Rusch D."/>
            <person name="Podicherti R."/>
            <person name="Tsui H.-C.T."/>
            <person name="Winkler M.E."/>
        </authorList>
    </citation>
    <scope>NUCLEOTIDE SEQUENCE</scope>
    <source>
        <strain evidence="2">KNB</strain>
    </source>
</reference>
<protein>
    <submittedName>
        <fullName evidence="2">Uncharacterized protein</fullName>
    </submittedName>
</protein>
<accession>A0A2X0RD84</accession>
<evidence type="ECO:0000313" key="2">
    <source>
        <dbReference type="EMBL" id="SPS05604.1"/>
    </source>
</evidence>
<evidence type="ECO:0000256" key="1">
    <source>
        <dbReference type="SAM" id="MobiDB-lite"/>
    </source>
</evidence>
<name>A0A2X0RD84_9PROT</name>